<dbReference type="AlphaFoldDB" id="A0A427YMD0"/>
<feature type="region of interest" description="Disordered" evidence="1">
    <location>
        <begin position="172"/>
        <end position="212"/>
    </location>
</feature>
<evidence type="ECO:0000256" key="1">
    <source>
        <dbReference type="SAM" id="MobiDB-lite"/>
    </source>
</evidence>
<name>A0A427YMD0_9TREE</name>
<dbReference type="Proteomes" id="UP000279259">
    <property type="component" value="Unassembled WGS sequence"/>
</dbReference>
<organism evidence="2 3">
    <name type="scientific">Saitozyma podzolica</name>
    <dbReference type="NCBI Taxonomy" id="1890683"/>
    <lineage>
        <taxon>Eukaryota</taxon>
        <taxon>Fungi</taxon>
        <taxon>Dikarya</taxon>
        <taxon>Basidiomycota</taxon>
        <taxon>Agaricomycotina</taxon>
        <taxon>Tremellomycetes</taxon>
        <taxon>Tremellales</taxon>
        <taxon>Trimorphomycetaceae</taxon>
        <taxon>Saitozyma</taxon>
    </lineage>
</organism>
<feature type="region of interest" description="Disordered" evidence="1">
    <location>
        <begin position="308"/>
        <end position="345"/>
    </location>
</feature>
<keyword evidence="3" id="KW-1185">Reference proteome</keyword>
<proteinExistence type="predicted"/>
<protein>
    <submittedName>
        <fullName evidence="2">Uncharacterized protein</fullName>
    </submittedName>
</protein>
<evidence type="ECO:0000313" key="2">
    <source>
        <dbReference type="EMBL" id="RSH92272.1"/>
    </source>
</evidence>
<dbReference type="EMBL" id="RSCD01000006">
    <property type="protein sequence ID" value="RSH92272.1"/>
    <property type="molecule type" value="Genomic_DNA"/>
</dbReference>
<accession>A0A427YMD0</accession>
<feature type="region of interest" description="Disordered" evidence="1">
    <location>
        <begin position="1"/>
        <end position="34"/>
    </location>
</feature>
<feature type="compositionally biased region" description="Low complexity" evidence="1">
    <location>
        <begin position="175"/>
        <end position="189"/>
    </location>
</feature>
<feature type="compositionally biased region" description="Low complexity" evidence="1">
    <location>
        <begin position="95"/>
        <end position="104"/>
    </location>
</feature>
<feature type="region of interest" description="Disordered" evidence="1">
    <location>
        <begin position="237"/>
        <end position="256"/>
    </location>
</feature>
<feature type="region of interest" description="Disordered" evidence="1">
    <location>
        <begin position="91"/>
        <end position="110"/>
    </location>
</feature>
<feature type="compositionally biased region" description="Low complexity" evidence="1">
    <location>
        <begin position="308"/>
        <end position="333"/>
    </location>
</feature>
<sequence>MIASHRQALPISPPAPHRRAPRPPVYTPRRDRSRHIRMREPARCGLYTVCEVDEEEVRVRERERDRLSNMMSDESFTSLVDPLSSRLSWTCDSPASSEAESEIATPNLEEDDPFTYDMEAALDTMTLDTHFNLEPAVMEEKPVTATTVAPLRPRRPPPLKLQPWVHPYAVHDAHSSSSGSGSALLPSLPIRSPKDYPSRSSKAQRRRRSRDDVDLVSALEDLLRSCGEDLSDADLTHLDAGSSNDRSFPLPPARSPVTPLSASFELRTPSTPSQPYALYMPSTPVKTHSRPTVKPAFVGDHSFLRALSSSPVSTTSSRSGSSASVSSRKALPSRSRLPREWAQAV</sequence>
<evidence type="ECO:0000313" key="3">
    <source>
        <dbReference type="Proteomes" id="UP000279259"/>
    </source>
</evidence>
<dbReference type="OrthoDB" id="2564452at2759"/>
<gene>
    <name evidence="2" type="ORF">EHS25_008687</name>
</gene>
<reference evidence="2 3" key="1">
    <citation type="submission" date="2018-11" db="EMBL/GenBank/DDBJ databases">
        <title>Genome sequence of Saitozyma podzolica DSM 27192.</title>
        <authorList>
            <person name="Aliyu H."/>
            <person name="Gorte O."/>
            <person name="Ochsenreither K."/>
        </authorList>
    </citation>
    <scope>NUCLEOTIDE SEQUENCE [LARGE SCALE GENOMIC DNA]</scope>
    <source>
        <strain evidence="2 3">DSM 27192</strain>
    </source>
</reference>
<comment type="caution">
    <text evidence="2">The sequence shown here is derived from an EMBL/GenBank/DDBJ whole genome shotgun (WGS) entry which is preliminary data.</text>
</comment>